<gene>
    <name evidence="2" type="ORF">M413DRAFT_79160</name>
</gene>
<evidence type="ECO:0000313" key="2">
    <source>
        <dbReference type="EMBL" id="KIM35661.1"/>
    </source>
</evidence>
<dbReference type="HOGENOM" id="CLU_061834_1_1_1"/>
<evidence type="ECO:0000259" key="1">
    <source>
        <dbReference type="Pfam" id="PF01612"/>
    </source>
</evidence>
<organism evidence="2 3">
    <name type="scientific">Hebeloma cylindrosporum</name>
    <dbReference type="NCBI Taxonomy" id="76867"/>
    <lineage>
        <taxon>Eukaryota</taxon>
        <taxon>Fungi</taxon>
        <taxon>Dikarya</taxon>
        <taxon>Basidiomycota</taxon>
        <taxon>Agaricomycotina</taxon>
        <taxon>Agaricomycetes</taxon>
        <taxon>Agaricomycetidae</taxon>
        <taxon>Agaricales</taxon>
        <taxon>Agaricineae</taxon>
        <taxon>Hymenogastraceae</taxon>
        <taxon>Hebeloma</taxon>
    </lineage>
</organism>
<reference evidence="3" key="2">
    <citation type="submission" date="2015-01" db="EMBL/GenBank/DDBJ databases">
        <title>Evolutionary Origins and Diversification of the Mycorrhizal Mutualists.</title>
        <authorList>
            <consortium name="DOE Joint Genome Institute"/>
            <consortium name="Mycorrhizal Genomics Consortium"/>
            <person name="Kohler A."/>
            <person name="Kuo A."/>
            <person name="Nagy L.G."/>
            <person name="Floudas D."/>
            <person name="Copeland A."/>
            <person name="Barry K.W."/>
            <person name="Cichocki N."/>
            <person name="Veneault-Fourrey C."/>
            <person name="LaButti K."/>
            <person name="Lindquist E.A."/>
            <person name="Lipzen A."/>
            <person name="Lundell T."/>
            <person name="Morin E."/>
            <person name="Murat C."/>
            <person name="Riley R."/>
            <person name="Ohm R."/>
            <person name="Sun H."/>
            <person name="Tunlid A."/>
            <person name="Henrissat B."/>
            <person name="Grigoriev I.V."/>
            <person name="Hibbett D.S."/>
            <person name="Martin F."/>
        </authorList>
    </citation>
    <scope>NUCLEOTIDE SEQUENCE [LARGE SCALE GENOMIC DNA]</scope>
    <source>
        <strain evidence="3">h7</strain>
    </source>
</reference>
<proteinExistence type="predicted"/>
<dbReference type="Pfam" id="PF01612">
    <property type="entry name" value="DNA_pol_A_exo1"/>
    <property type="match status" value="1"/>
</dbReference>
<dbReference type="InterPro" id="IPR036397">
    <property type="entry name" value="RNaseH_sf"/>
</dbReference>
<dbReference type="GO" id="GO:0008408">
    <property type="term" value="F:3'-5' exonuclease activity"/>
    <property type="evidence" value="ECO:0007669"/>
    <property type="project" value="InterPro"/>
</dbReference>
<dbReference type="SUPFAM" id="SSF53098">
    <property type="entry name" value="Ribonuclease H-like"/>
    <property type="match status" value="1"/>
</dbReference>
<name>A0A0C3BW96_HEBCY</name>
<dbReference type="EMBL" id="KN831816">
    <property type="protein sequence ID" value="KIM35661.1"/>
    <property type="molecule type" value="Genomic_DNA"/>
</dbReference>
<dbReference type="OrthoDB" id="26838at2759"/>
<feature type="domain" description="3'-5' exonuclease" evidence="1">
    <location>
        <begin position="17"/>
        <end position="210"/>
    </location>
</feature>
<keyword evidence="3" id="KW-1185">Reference proteome</keyword>
<sequence>MALRHTVSLVDCIQTLNECISDISSSVYNAAPKLAVDLEGVELCRYGRISILQILAAHSTIIWLVDITTLGRVAFEHVDDAGRSLRSILQGGETKKLFYDVRNDADALWNLYDVDVANAYDLQVLEVAVRRSSRMHVKLVSGLAKTIDRYLSPPLEWQRVKEAGSKLFRPDLGGSYEVFEERPLDPRLAQYAAQDVSLLFQLEATLERQIGHWGVNWIGRVVTASARRVAESKGTNYSGHGMHRAKAPEI</sequence>
<dbReference type="PANTHER" id="PTHR43040">
    <property type="entry name" value="RIBONUCLEASE D"/>
    <property type="match status" value="1"/>
</dbReference>
<dbReference type="STRING" id="686832.A0A0C3BW96"/>
<reference evidence="2 3" key="1">
    <citation type="submission" date="2014-04" db="EMBL/GenBank/DDBJ databases">
        <authorList>
            <consortium name="DOE Joint Genome Institute"/>
            <person name="Kuo A."/>
            <person name="Gay G."/>
            <person name="Dore J."/>
            <person name="Kohler A."/>
            <person name="Nagy L.G."/>
            <person name="Floudas D."/>
            <person name="Copeland A."/>
            <person name="Barry K.W."/>
            <person name="Cichocki N."/>
            <person name="Veneault-Fourrey C."/>
            <person name="LaButti K."/>
            <person name="Lindquist E.A."/>
            <person name="Lipzen A."/>
            <person name="Lundell T."/>
            <person name="Morin E."/>
            <person name="Murat C."/>
            <person name="Sun H."/>
            <person name="Tunlid A."/>
            <person name="Henrissat B."/>
            <person name="Grigoriev I.V."/>
            <person name="Hibbett D.S."/>
            <person name="Martin F."/>
            <person name="Nordberg H.P."/>
            <person name="Cantor M.N."/>
            <person name="Hua S.X."/>
        </authorList>
    </citation>
    <scope>NUCLEOTIDE SEQUENCE [LARGE SCALE GENOMIC DNA]</scope>
    <source>
        <strain evidence="3">h7</strain>
    </source>
</reference>
<dbReference type="InterPro" id="IPR002562">
    <property type="entry name" value="3'-5'_exonuclease_dom"/>
</dbReference>
<accession>A0A0C3BW96</accession>
<dbReference type="InterPro" id="IPR012337">
    <property type="entry name" value="RNaseH-like_sf"/>
</dbReference>
<protein>
    <recommendedName>
        <fullName evidence="1">3'-5' exonuclease domain-containing protein</fullName>
    </recommendedName>
</protein>
<evidence type="ECO:0000313" key="3">
    <source>
        <dbReference type="Proteomes" id="UP000053424"/>
    </source>
</evidence>
<dbReference type="PANTHER" id="PTHR43040:SF1">
    <property type="entry name" value="RIBONUCLEASE D"/>
    <property type="match status" value="1"/>
</dbReference>
<dbReference type="GO" id="GO:0006139">
    <property type="term" value="P:nucleobase-containing compound metabolic process"/>
    <property type="evidence" value="ECO:0007669"/>
    <property type="project" value="InterPro"/>
</dbReference>
<dbReference type="AlphaFoldDB" id="A0A0C3BW96"/>
<dbReference type="GO" id="GO:0003676">
    <property type="term" value="F:nucleic acid binding"/>
    <property type="evidence" value="ECO:0007669"/>
    <property type="project" value="InterPro"/>
</dbReference>
<dbReference type="Proteomes" id="UP000053424">
    <property type="component" value="Unassembled WGS sequence"/>
</dbReference>
<dbReference type="Gene3D" id="3.30.420.10">
    <property type="entry name" value="Ribonuclease H-like superfamily/Ribonuclease H"/>
    <property type="match status" value="1"/>
</dbReference>